<feature type="region of interest" description="Disordered" evidence="1">
    <location>
        <begin position="67"/>
        <end position="86"/>
    </location>
</feature>
<keyword evidence="3" id="KW-1185">Reference proteome</keyword>
<dbReference type="AlphaFoldDB" id="J0YUU1"/>
<dbReference type="Proteomes" id="UP000008947">
    <property type="component" value="Unassembled WGS sequence"/>
</dbReference>
<evidence type="ECO:0000313" key="2">
    <source>
        <dbReference type="EMBL" id="EJF78793.1"/>
    </source>
</evidence>
<dbReference type="HOGENOM" id="CLU_2491551_0_0_5"/>
<evidence type="ECO:0000313" key="3">
    <source>
        <dbReference type="Proteomes" id="UP000008947"/>
    </source>
</evidence>
<organism evidence="2 3">
    <name type="scientific">Candidatus Bartonella washoeensis Sb944nv</name>
    <dbReference type="NCBI Taxonomy" id="1094563"/>
    <lineage>
        <taxon>Bacteria</taxon>
        <taxon>Pseudomonadati</taxon>
        <taxon>Pseudomonadota</taxon>
        <taxon>Alphaproteobacteria</taxon>
        <taxon>Hyphomicrobiales</taxon>
        <taxon>Bartonellaceae</taxon>
        <taxon>Bartonella</taxon>
    </lineage>
</organism>
<dbReference type="EMBL" id="AILU01000033">
    <property type="protein sequence ID" value="EJF78793.1"/>
    <property type="molecule type" value="Genomic_DNA"/>
</dbReference>
<evidence type="ECO:0000256" key="1">
    <source>
        <dbReference type="SAM" id="MobiDB-lite"/>
    </source>
</evidence>
<sequence length="86" mass="9540">MNKLVVLVVYAAINRAWKPETQTRKITRLAGIVELRGFFLCPIAMGTIGTKSKKLFEFSTSKPRKSNARVLLPSGGAENENQKATF</sequence>
<gene>
    <name evidence="2" type="ORF">MCQ_01172</name>
</gene>
<protein>
    <submittedName>
        <fullName evidence="2">Uncharacterized protein</fullName>
    </submittedName>
</protein>
<proteinExistence type="predicted"/>
<name>J0YUU1_9HYPH</name>
<comment type="caution">
    <text evidence="2">The sequence shown here is derived from an EMBL/GenBank/DDBJ whole genome shotgun (WGS) entry which is preliminary data.</text>
</comment>
<accession>J0YUU1</accession>
<reference evidence="2 3" key="1">
    <citation type="submission" date="2012-03" db="EMBL/GenBank/DDBJ databases">
        <title>The Genome Sequence of Bartonella washoensis Sb944nv.</title>
        <authorList>
            <consortium name="The Broad Institute Genome Sequencing Platform"/>
            <consortium name="The Broad Institute Genome Sequencing Center for Infectious Disease"/>
            <person name="Feldgarden M."/>
            <person name="Kirby J."/>
            <person name="Kosoy M."/>
            <person name="Birtles R."/>
            <person name="Probert W.S."/>
            <person name="Chiaraviglio L."/>
            <person name="Young S.K."/>
            <person name="Zeng Q."/>
            <person name="Gargeya S."/>
            <person name="Fitzgerald M."/>
            <person name="Haas B."/>
            <person name="Abouelleil A."/>
            <person name="Alvarado L."/>
            <person name="Arachchi H.M."/>
            <person name="Berlin A."/>
            <person name="Chapman S.B."/>
            <person name="Gearin G."/>
            <person name="Goldberg J."/>
            <person name="Griggs A."/>
            <person name="Gujja S."/>
            <person name="Hansen M."/>
            <person name="Heiman D."/>
            <person name="Howarth C."/>
            <person name="Larimer J."/>
            <person name="Lui A."/>
            <person name="MacDonald P.J.P."/>
            <person name="McCowen C."/>
            <person name="Montmayeur A."/>
            <person name="Murphy C."/>
            <person name="Neiman D."/>
            <person name="Pearson M."/>
            <person name="Priest M."/>
            <person name="Roberts A."/>
            <person name="Saif S."/>
            <person name="Shea T."/>
            <person name="Sisk P."/>
            <person name="Stolte C."/>
            <person name="Sykes S."/>
            <person name="Wortman J."/>
            <person name="Nusbaum C."/>
            <person name="Birren B."/>
        </authorList>
    </citation>
    <scope>NUCLEOTIDE SEQUENCE [LARGE SCALE GENOMIC DNA]</scope>
    <source>
        <strain evidence="2 3">Sb944nv</strain>
    </source>
</reference>